<reference evidence="1 2" key="1">
    <citation type="submission" date="2021-07" db="EMBL/GenBank/DDBJ databases">
        <title>Genome data of Colletotrichum spaethianum.</title>
        <authorList>
            <person name="Utami Y.D."/>
            <person name="Hiruma K."/>
        </authorList>
    </citation>
    <scope>NUCLEOTIDE SEQUENCE [LARGE SCALE GENOMIC DNA]</scope>
    <source>
        <strain evidence="1 2">MAFF 242679</strain>
    </source>
</reference>
<sequence>MASSDGRQRAKELVEEIAEEHGYVGEETLQHITNPEARRKIETALHKKDVLGGLSIITHLTSINRLAKNLYSSKARFIFQLLQNADDNQYSRAAASGSVPFVSYRVFPDRIIIECNEDGFTHKNLTAICSVGQSSKTGAQGYIGEKGIGFKSIFMVAWKAHIQSEAFSFTLRHKKGESGMGMISPVWEETGEVLESPLTRITLYLHNTENSNAVAETPEAIRTQFDELQETVLLFLKKIRRINVEFYDNNGKQTTSVTHVRTAQFQPDRVKLESIFTTNGRPQKRIKHFHVTRVSATKLEKNDNRTYSEAEEAAKAYSFSEVVVAFPLSEASVPIVEPQEIFAFLPVRPAGFNFIIQADFVTNANRQDIVKDSLRNVGLLHAVGEAFVSAVIQFQAYETLRYRWVQFLPDRQNGSWDPFWLGLVEKITTLLRSAPVFYDHKGFVPRTVKELFRVAYDGLDEHGDPLFDDGNPAQVISLRYSQTELHVLGSYGLRHADHLRIVDWLRADLRNAKSSRMKSPDTPESWHERAANFLDAAFVKKMHRITAELVNLDLIPLEDGSWASASSGPIYFAQVDGLNVPTDVGLRILSRRVTNNQRTLLFKSLGVTTAQLRMVRRQILQSYRTDTHPDFTIEASKDHLKFLYGTENLAGGEFPYEAIAIFNHRGDSQRPSQQIMYLANDDTHGAMEVFKATSPGSNPGDGAIGYNVATVNREYFKDEPAAPKGQTMSWRAWFGKRLGVRTHIDIRFLSGLFSSAFYLAEESQYIQSSRPDKFMGCVVRWYWHSPPCNLVMAKFVAFRLLWFYAEASEGFLLKKLTFRFTG</sequence>
<dbReference type="Proteomes" id="UP001055172">
    <property type="component" value="Unassembled WGS sequence"/>
</dbReference>
<name>A0AA37LTJ6_9PEZI</name>
<evidence type="ECO:0000313" key="2">
    <source>
        <dbReference type="Proteomes" id="UP001055172"/>
    </source>
</evidence>
<proteinExistence type="predicted"/>
<accession>A0AA37LTJ6</accession>
<dbReference type="InterPro" id="IPR036890">
    <property type="entry name" value="HATPase_C_sf"/>
</dbReference>
<keyword evidence="2" id="KW-1185">Reference proteome</keyword>
<dbReference type="AlphaFoldDB" id="A0AA37LTJ6"/>
<dbReference type="Gene3D" id="3.30.565.10">
    <property type="entry name" value="Histidine kinase-like ATPase, C-terminal domain"/>
    <property type="match status" value="1"/>
</dbReference>
<protein>
    <submittedName>
        <fullName evidence="1">Uncharacterized protein</fullName>
    </submittedName>
</protein>
<gene>
    <name evidence="1" type="ORF">ColLi_07688</name>
</gene>
<evidence type="ECO:0000313" key="1">
    <source>
        <dbReference type="EMBL" id="GJC84850.1"/>
    </source>
</evidence>
<dbReference type="PANTHER" id="PTHR32387">
    <property type="entry name" value="WU:FJ29H11"/>
    <property type="match status" value="1"/>
</dbReference>
<dbReference type="InterPro" id="IPR052957">
    <property type="entry name" value="Auxin_embryo_med"/>
</dbReference>
<dbReference type="PANTHER" id="PTHR32387:SF0">
    <property type="entry name" value="PROTEIN NO VEIN"/>
    <property type="match status" value="1"/>
</dbReference>
<dbReference type="SUPFAM" id="SSF55874">
    <property type="entry name" value="ATPase domain of HSP90 chaperone/DNA topoisomerase II/histidine kinase"/>
    <property type="match status" value="1"/>
</dbReference>
<dbReference type="EMBL" id="BPPX01000016">
    <property type="protein sequence ID" value="GJC84850.1"/>
    <property type="molecule type" value="Genomic_DNA"/>
</dbReference>
<comment type="caution">
    <text evidence="1">The sequence shown here is derived from an EMBL/GenBank/DDBJ whole genome shotgun (WGS) entry which is preliminary data.</text>
</comment>
<dbReference type="NCBIfam" id="NF047352">
    <property type="entry name" value="P_loop_sacsin"/>
    <property type="match status" value="1"/>
</dbReference>
<organism evidence="1 2">
    <name type="scientific">Colletotrichum liriopes</name>
    <dbReference type="NCBI Taxonomy" id="708192"/>
    <lineage>
        <taxon>Eukaryota</taxon>
        <taxon>Fungi</taxon>
        <taxon>Dikarya</taxon>
        <taxon>Ascomycota</taxon>
        <taxon>Pezizomycotina</taxon>
        <taxon>Sordariomycetes</taxon>
        <taxon>Hypocreomycetidae</taxon>
        <taxon>Glomerellales</taxon>
        <taxon>Glomerellaceae</taxon>
        <taxon>Colletotrichum</taxon>
        <taxon>Colletotrichum spaethianum species complex</taxon>
    </lineage>
</organism>